<dbReference type="CDD" id="cd00084">
    <property type="entry name" value="HMG-box_SF"/>
    <property type="match status" value="1"/>
</dbReference>
<sequence>MSTRSGRTIAKVQRFDPTSTGSPSASASESEEESPKKPKKAAAKKAKVPASKAAKGMKRKAGKENEDGTPKEKRPQTAYFLFMAEERPALKAEHPGFNIKEVAVELGARWKKLPAAKKEKFQAEAKKLSDAYKAKKGETVEKVKKAKK</sequence>
<dbReference type="KEGG" id="spar:SPRG_10438"/>
<dbReference type="STRING" id="695850.A0A067CCU4"/>
<dbReference type="GeneID" id="24132547"/>
<evidence type="ECO:0000256" key="2">
    <source>
        <dbReference type="ARBA" id="ARBA00023125"/>
    </source>
</evidence>
<organism evidence="7 8">
    <name type="scientific">Saprolegnia parasitica (strain CBS 223.65)</name>
    <dbReference type="NCBI Taxonomy" id="695850"/>
    <lineage>
        <taxon>Eukaryota</taxon>
        <taxon>Sar</taxon>
        <taxon>Stramenopiles</taxon>
        <taxon>Oomycota</taxon>
        <taxon>Saprolegniomycetes</taxon>
        <taxon>Saprolegniales</taxon>
        <taxon>Saprolegniaceae</taxon>
        <taxon>Saprolegnia</taxon>
    </lineage>
</organism>
<dbReference type="Pfam" id="PF00505">
    <property type="entry name" value="HMG_box"/>
    <property type="match status" value="1"/>
</dbReference>
<dbReference type="RefSeq" id="XP_012204954.1">
    <property type="nucleotide sequence ID" value="XM_012349564.1"/>
</dbReference>
<evidence type="ECO:0000256" key="5">
    <source>
        <dbReference type="SAM" id="MobiDB-lite"/>
    </source>
</evidence>
<dbReference type="InterPro" id="IPR050342">
    <property type="entry name" value="HMGB"/>
</dbReference>
<name>A0A067CCU4_SAPPC</name>
<dbReference type="PANTHER" id="PTHR48112">
    <property type="entry name" value="HIGH MOBILITY GROUP PROTEIN DSP1"/>
    <property type="match status" value="1"/>
</dbReference>
<feature type="domain" description="HMG box" evidence="6">
    <location>
        <begin position="72"/>
        <end position="140"/>
    </location>
</feature>
<dbReference type="VEuPathDB" id="FungiDB:SPRG_10438"/>
<evidence type="ECO:0000256" key="4">
    <source>
        <dbReference type="PROSITE-ProRule" id="PRU00267"/>
    </source>
</evidence>
<comment type="subcellular location">
    <subcellularLocation>
        <location evidence="1">Nucleus</location>
    </subcellularLocation>
</comment>
<keyword evidence="3 4" id="KW-0539">Nucleus</keyword>
<keyword evidence="2 4" id="KW-0238">DNA-binding</keyword>
<dbReference type="AlphaFoldDB" id="A0A067CCU4"/>
<dbReference type="Gene3D" id="1.10.30.10">
    <property type="entry name" value="High mobility group box domain"/>
    <property type="match status" value="1"/>
</dbReference>
<feature type="DNA-binding region" description="HMG box" evidence="4">
    <location>
        <begin position="72"/>
        <end position="140"/>
    </location>
</feature>
<feature type="compositionally biased region" description="Basic and acidic residues" evidence="5">
    <location>
        <begin position="62"/>
        <end position="75"/>
    </location>
</feature>
<evidence type="ECO:0000313" key="7">
    <source>
        <dbReference type="EMBL" id="KDO24361.1"/>
    </source>
</evidence>
<dbReference type="InterPro" id="IPR036910">
    <property type="entry name" value="HMG_box_dom_sf"/>
</dbReference>
<accession>A0A067CCU4</accession>
<dbReference type="OMA" id="KRWETIS"/>
<feature type="compositionally biased region" description="Basic residues" evidence="5">
    <location>
        <begin position="37"/>
        <end position="47"/>
    </location>
</feature>
<feature type="region of interest" description="Disordered" evidence="5">
    <location>
        <begin position="1"/>
        <end position="77"/>
    </location>
</feature>
<reference evidence="7 8" key="1">
    <citation type="journal article" date="2013" name="PLoS Genet.">
        <title>Distinctive expansion of potential virulence genes in the genome of the oomycete fish pathogen Saprolegnia parasitica.</title>
        <authorList>
            <person name="Jiang R.H."/>
            <person name="de Bruijn I."/>
            <person name="Haas B.J."/>
            <person name="Belmonte R."/>
            <person name="Lobach L."/>
            <person name="Christie J."/>
            <person name="van den Ackerveken G."/>
            <person name="Bottin A."/>
            <person name="Bulone V."/>
            <person name="Diaz-Moreno S.M."/>
            <person name="Dumas B."/>
            <person name="Fan L."/>
            <person name="Gaulin E."/>
            <person name="Govers F."/>
            <person name="Grenville-Briggs L.J."/>
            <person name="Horner N.R."/>
            <person name="Levin J.Z."/>
            <person name="Mammella M."/>
            <person name="Meijer H.J."/>
            <person name="Morris P."/>
            <person name="Nusbaum C."/>
            <person name="Oome S."/>
            <person name="Phillips A.J."/>
            <person name="van Rooyen D."/>
            <person name="Rzeszutek E."/>
            <person name="Saraiva M."/>
            <person name="Secombes C.J."/>
            <person name="Seidl M.F."/>
            <person name="Snel B."/>
            <person name="Stassen J.H."/>
            <person name="Sykes S."/>
            <person name="Tripathy S."/>
            <person name="van den Berg H."/>
            <person name="Vega-Arreguin J.C."/>
            <person name="Wawra S."/>
            <person name="Young S.K."/>
            <person name="Zeng Q."/>
            <person name="Dieguez-Uribeondo J."/>
            <person name="Russ C."/>
            <person name="Tyler B.M."/>
            <person name="van West P."/>
        </authorList>
    </citation>
    <scope>NUCLEOTIDE SEQUENCE [LARGE SCALE GENOMIC DNA]</scope>
    <source>
        <strain evidence="7 8">CBS 223.65</strain>
    </source>
</reference>
<dbReference type="SUPFAM" id="SSF47095">
    <property type="entry name" value="HMG-box"/>
    <property type="match status" value="1"/>
</dbReference>
<evidence type="ECO:0000256" key="3">
    <source>
        <dbReference type="ARBA" id="ARBA00023242"/>
    </source>
</evidence>
<dbReference type="Proteomes" id="UP000030745">
    <property type="component" value="Unassembled WGS sequence"/>
</dbReference>
<dbReference type="PRINTS" id="PR00886">
    <property type="entry name" value="HIGHMOBLTY12"/>
</dbReference>
<evidence type="ECO:0000259" key="6">
    <source>
        <dbReference type="PROSITE" id="PS50118"/>
    </source>
</evidence>
<dbReference type="SMART" id="SM00398">
    <property type="entry name" value="HMG"/>
    <property type="match status" value="1"/>
</dbReference>
<evidence type="ECO:0000313" key="8">
    <source>
        <dbReference type="Proteomes" id="UP000030745"/>
    </source>
</evidence>
<dbReference type="OrthoDB" id="1919336at2759"/>
<dbReference type="InterPro" id="IPR009071">
    <property type="entry name" value="HMG_box_dom"/>
</dbReference>
<keyword evidence="8" id="KW-1185">Reference proteome</keyword>
<proteinExistence type="predicted"/>
<protein>
    <recommendedName>
        <fullName evidence="6">HMG box domain-containing protein</fullName>
    </recommendedName>
</protein>
<dbReference type="GO" id="GO:0003677">
    <property type="term" value="F:DNA binding"/>
    <property type="evidence" value="ECO:0007669"/>
    <property type="project" value="UniProtKB-UniRule"/>
</dbReference>
<evidence type="ECO:0000256" key="1">
    <source>
        <dbReference type="ARBA" id="ARBA00004123"/>
    </source>
</evidence>
<dbReference type="EMBL" id="KK583243">
    <property type="protein sequence ID" value="KDO24361.1"/>
    <property type="molecule type" value="Genomic_DNA"/>
</dbReference>
<dbReference type="GO" id="GO:0005634">
    <property type="term" value="C:nucleus"/>
    <property type="evidence" value="ECO:0007669"/>
    <property type="project" value="UniProtKB-SubCell"/>
</dbReference>
<dbReference type="PANTHER" id="PTHR48112:SF32">
    <property type="entry name" value="HIGH MOBILITY GROUP PROTEIN B3"/>
    <property type="match status" value="1"/>
</dbReference>
<gene>
    <name evidence="7" type="ORF">SPRG_10438</name>
</gene>
<dbReference type="PROSITE" id="PS50118">
    <property type="entry name" value="HMG_BOX_2"/>
    <property type="match status" value="1"/>
</dbReference>